<dbReference type="SMART" id="SM00283">
    <property type="entry name" value="MA"/>
    <property type="match status" value="1"/>
</dbReference>
<evidence type="ECO:0000256" key="5">
    <source>
        <dbReference type="SAM" id="Phobius"/>
    </source>
</evidence>
<dbReference type="PROSITE" id="PS50111">
    <property type="entry name" value="CHEMOTAXIS_TRANSDUC_2"/>
    <property type="match status" value="1"/>
</dbReference>
<evidence type="ECO:0000256" key="4">
    <source>
        <dbReference type="SAM" id="Coils"/>
    </source>
</evidence>
<dbReference type="PRINTS" id="PR00260">
    <property type="entry name" value="CHEMTRNSDUCR"/>
</dbReference>
<dbReference type="Proteomes" id="UP001597106">
    <property type="component" value="Unassembled WGS sequence"/>
</dbReference>
<dbReference type="InterPro" id="IPR051310">
    <property type="entry name" value="MCP_chemotaxis"/>
</dbReference>
<dbReference type="CDD" id="cd11386">
    <property type="entry name" value="MCP_signal"/>
    <property type="match status" value="1"/>
</dbReference>
<feature type="domain" description="Methyl-accepting transducer" evidence="6">
    <location>
        <begin position="439"/>
        <end position="668"/>
    </location>
</feature>
<keyword evidence="5" id="KW-0472">Membrane</keyword>
<evidence type="ECO:0000259" key="6">
    <source>
        <dbReference type="PROSITE" id="PS50111"/>
    </source>
</evidence>
<dbReference type="Pfam" id="PF18947">
    <property type="entry name" value="HAMP_2"/>
    <property type="match status" value="1"/>
</dbReference>
<dbReference type="RefSeq" id="WP_379076266.1">
    <property type="nucleotide sequence ID" value="NZ_JBHTJW010000002.1"/>
</dbReference>
<feature type="transmembrane region" description="Helical" evidence="5">
    <location>
        <begin position="46"/>
        <end position="68"/>
    </location>
</feature>
<name>A0ABW3GN46_9PROT</name>
<comment type="caution">
    <text evidence="7">The sequence shown here is derived from an EMBL/GenBank/DDBJ whole genome shotgun (WGS) entry which is preliminary data.</text>
</comment>
<dbReference type="Gene3D" id="1.10.287.950">
    <property type="entry name" value="Methyl-accepting chemotaxis protein"/>
    <property type="match status" value="1"/>
</dbReference>
<keyword evidence="3" id="KW-0807">Transducer</keyword>
<keyword evidence="4" id="KW-0175">Coiled coil</keyword>
<dbReference type="SUPFAM" id="SSF58104">
    <property type="entry name" value="Methyl-accepting chemotaxis protein (MCP) signaling domain"/>
    <property type="match status" value="1"/>
</dbReference>
<protein>
    <submittedName>
        <fullName evidence="7">Methyl-accepting chemotaxis protein</fullName>
    </submittedName>
</protein>
<reference evidence="8" key="1">
    <citation type="journal article" date="2019" name="Int. J. Syst. Evol. Microbiol.">
        <title>The Global Catalogue of Microorganisms (GCM) 10K type strain sequencing project: providing services to taxonomists for standard genome sequencing and annotation.</title>
        <authorList>
            <consortium name="The Broad Institute Genomics Platform"/>
            <consortium name="The Broad Institute Genome Sequencing Center for Infectious Disease"/>
            <person name="Wu L."/>
            <person name="Ma J."/>
        </authorList>
    </citation>
    <scope>NUCLEOTIDE SEQUENCE [LARGE SCALE GENOMIC DNA]</scope>
    <source>
        <strain evidence="8">CCUG 59685</strain>
    </source>
</reference>
<dbReference type="EMBL" id="JBHTJW010000002">
    <property type="protein sequence ID" value="MFD0930176.1"/>
    <property type="molecule type" value="Genomic_DNA"/>
</dbReference>
<dbReference type="PANTHER" id="PTHR43531:SF14">
    <property type="entry name" value="METHYL-ACCEPTING CHEMOTAXIS PROTEIN I-RELATED"/>
    <property type="match status" value="1"/>
</dbReference>
<feature type="transmembrane region" description="Helical" evidence="5">
    <location>
        <begin position="20"/>
        <end position="39"/>
    </location>
</feature>
<keyword evidence="5" id="KW-0812">Transmembrane</keyword>
<dbReference type="CDD" id="cd17528">
    <property type="entry name" value="HAMP_III"/>
    <property type="match status" value="1"/>
</dbReference>
<keyword evidence="5" id="KW-1133">Transmembrane helix</keyword>
<organism evidence="7 8">
    <name type="scientific">Methylophilus glucosoxydans</name>
    <dbReference type="NCBI Taxonomy" id="752553"/>
    <lineage>
        <taxon>Bacteria</taxon>
        <taxon>Pseudomonadati</taxon>
        <taxon>Pseudomonadota</taxon>
        <taxon>Betaproteobacteria</taxon>
        <taxon>Nitrosomonadales</taxon>
        <taxon>Methylophilaceae</taxon>
        <taxon>Methylophilus</taxon>
    </lineage>
</organism>
<accession>A0ABW3GN46</accession>
<evidence type="ECO:0000313" key="7">
    <source>
        <dbReference type="EMBL" id="MFD0930176.1"/>
    </source>
</evidence>
<evidence type="ECO:0000256" key="3">
    <source>
        <dbReference type="PROSITE-ProRule" id="PRU00284"/>
    </source>
</evidence>
<dbReference type="InterPro" id="IPR003660">
    <property type="entry name" value="HAMP_dom"/>
</dbReference>
<dbReference type="InterPro" id="IPR004089">
    <property type="entry name" value="MCPsignal_dom"/>
</dbReference>
<dbReference type="PANTHER" id="PTHR43531">
    <property type="entry name" value="PROTEIN ICFG"/>
    <property type="match status" value="1"/>
</dbReference>
<evidence type="ECO:0000256" key="2">
    <source>
        <dbReference type="ARBA" id="ARBA00029447"/>
    </source>
</evidence>
<comment type="similarity">
    <text evidence="2">Belongs to the methyl-accepting chemotaxis (MCP) protein family.</text>
</comment>
<evidence type="ECO:0000256" key="1">
    <source>
        <dbReference type="ARBA" id="ARBA00022481"/>
    </source>
</evidence>
<dbReference type="InterPro" id="IPR041395">
    <property type="entry name" value="McpB_HAMP_3rd"/>
</dbReference>
<dbReference type="Gene3D" id="1.20.120.1530">
    <property type="match status" value="4"/>
</dbReference>
<gene>
    <name evidence="7" type="ORF">ACFQ1T_10355</name>
</gene>
<keyword evidence="8" id="KW-1185">Reference proteome</keyword>
<feature type="coiled-coil region" evidence="4">
    <location>
        <begin position="369"/>
        <end position="396"/>
    </location>
</feature>
<dbReference type="Pfam" id="PF18575">
    <property type="entry name" value="HAMP_N3"/>
    <property type="match status" value="2"/>
</dbReference>
<sequence>MFADQWGALAGRLSRTKLSLQLTMILGVLVCSLLAPLVLNTGSGMGFMLHAGLTLLAIFMACGLTASVKHVVGGEPLQTLQAAQSLAQGDFAEQTSAATASVADAINQSKASFANFKQQLALIEAEHAKGNLNAQLDVTAFAGELSQSAASVNHLLNMHVASMEKAGRAVEALGRGELNTQLERLPEHLHGFNQGFDGLKSNVQALIQDLTAMAKNHAEGETDARLNSGQLQGDFKVVADVVNRMIHGYVTETERFIAVMDSIGRGDLTAQLEAMPGKKAAMNKSVDRIRGNLKGIVDSVNWVNAEHEKGNIDMTLRADMFKGQFSLLAESINNIVAGHIELNQKAMACVQAFGDGNFDAPLEQFPGLKAKINQTIEQVRSNLKALNADAQMLAEAAKEGRVTVRANADRHPGDYRKIVQGMNNTLDMIVEPVLTVKTAAESINIAAKEIAQGNADLSRRTEDQAANLEKTASSMDELASTVKQNAENAKQANNLAAQASQVAVKGGEVVGAVVATMSDINESARKIEDIISVIDGIAFQTNILALNAAVEAARAGEQGRGFAVVAAEVGSLAQRSSVAAREIKELITDSVNKTAEGSRQVQEAGNTMHEIVDSVKRVSVIIGEIASASNEQSAGIAMVNDAVIRMDDVTQQNTALVEEAAAAAESLMDHANELASAVGVFIVDGQAKASSHRAGNADWDDDYRQVSNG</sequence>
<evidence type="ECO:0000313" key="8">
    <source>
        <dbReference type="Proteomes" id="UP001597106"/>
    </source>
</evidence>
<keyword evidence="1" id="KW-0488">Methylation</keyword>
<dbReference type="Pfam" id="PF00015">
    <property type="entry name" value="MCPsignal"/>
    <property type="match status" value="1"/>
</dbReference>
<dbReference type="InterPro" id="IPR004090">
    <property type="entry name" value="Chemotax_Me-accpt_rcpt"/>
</dbReference>
<proteinExistence type="inferred from homology"/>